<keyword evidence="1" id="KW-0732">Signal</keyword>
<gene>
    <name evidence="2" type="ORF">GCM10023318_18690</name>
</gene>
<reference evidence="3" key="1">
    <citation type="journal article" date="2019" name="Int. J. Syst. Evol. Microbiol.">
        <title>The Global Catalogue of Microorganisms (GCM) 10K type strain sequencing project: providing services to taxonomists for standard genome sequencing and annotation.</title>
        <authorList>
            <consortium name="The Broad Institute Genomics Platform"/>
            <consortium name="The Broad Institute Genome Sequencing Center for Infectious Disease"/>
            <person name="Wu L."/>
            <person name="Ma J."/>
        </authorList>
    </citation>
    <scope>NUCLEOTIDE SEQUENCE [LARGE SCALE GENOMIC DNA]</scope>
    <source>
        <strain evidence="3">JCM 18298</strain>
    </source>
</reference>
<feature type="chain" id="PRO_5045236547" description="DUF3558 domain-containing protein" evidence="1">
    <location>
        <begin position="22"/>
        <end position="176"/>
    </location>
</feature>
<sequence length="176" mass="18477">MRHAATAIRLAAAALAVAALAGCSESTRDTAPAVAQPPAPSWDPCVGIPDDLVRTAGLDPATKRKDIAAAPEPGWASCGWSNKDAALRVYFSESATAQQIREAQANHDFADVTLGDRTALQYRQDTGADCTLAFDTADGGQVRLRVDSRPLPADSPRSACELLRDTATPLVPVLPK</sequence>
<name>A0ABP9K5U0_9NOCA</name>
<evidence type="ECO:0000313" key="3">
    <source>
        <dbReference type="Proteomes" id="UP001500603"/>
    </source>
</evidence>
<dbReference type="Proteomes" id="UP001500603">
    <property type="component" value="Unassembled WGS sequence"/>
</dbReference>
<dbReference type="EMBL" id="BAABJM010000002">
    <property type="protein sequence ID" value="GAA5049608.1"/>
    <property type="molecule type" value="Genomic_DNA"/>
</dbReference>
<evidence type="ECO:0000313" key="2">
    <source>
        <dbReference type="EMBL" id="GAA5049608.1"/>
    </source>
</evidence>
<dbReference type="PROSITE" id="PS51257">
    <property type="entry name" value="PROKAR_LIPOPROTEIN"/>
    <property type="match status" value="1"/>
</dbReference>
<comment type="caution">
    <text evidence="2">The sequence shown here is derived from an EMBL/GenBank/DDBJ whole genome shotgun (WGS) entry which is preliminary data.</text>
</comment>
<accession>A0ABP9K5U0</accession>
<keyword evidence="3" id="KW-1185">Reference proteome</keyword>
<proteinExistence type="predicted"/>
<evidence type="ECO:0008006" key="4">
    <source>
        <dbReference type="Google" id="ProtNLM"/>
    </source>
</evidence>
<dbReference type="InterPro" id="IPR024520">
    <property type="entry name" value="DUF3558"/>
</dbReference>
<feature type="signal peptide" evidence="1">
    <location>
        <begin position="1"/>
        <end position="21"/>
    </location>
</feature>
<organism evidence="2 3">
    <name type="scientific">Nocardia callitridis</name>
    <dbReference type="NCBI Taxonomy" id="648753"/>
    <lineage>
        <taxon>Bacteria</taxon>
        <taxon>Bacillati</taxon>
        <taxon>Actinomycetota</taxon>
        <taxon>Actinomycetes</taxon>
        <taxon>Mycobacteriales</taxon>
        <taxon>Nocardiaceae</taxon>
        <taxon>Nocardia</taxon>
    </lineage>
</organism>
<protein>
    <recommendedName>
        <fullName evidence="4">DUF3558 domain-containing protein</fullName>
    </recommendedName>
</protein>
<evidence type="ECO:0000256" key="1">
    <source>
        <dbReference type="SAM" id="SignalP"/>
    </source>
</evidence>
<dbReference type="Pfam" id="PF12079">
    <property type="entry name" value="DUF3558"/>
    <property type="match status" value="1"/>
</dbReference>